<dbReference type="AlphaFoldDB" id="A0AAV5QN14"/>
<dbReference type="EMBL" id="BTFZ01000011">
    <property type="protein sequence ID" value="GMM35720.1"/>
    <property type="molecule type" value="Genomic_DNA"/>
</dbReference>
<sequence>MSARLDNILSKYTNPSFENHVPLAIAAVVTRENGLVYLGAAGAKDASVPDDKVTTDTTLAFYSDTKAVACTALLQLLERGQIKSIDETVETYIPEAKNIKILQGFDEEDQPILKDATVKPTIRHLLTHTAGFSYAFFSSHYKKLLDLTGKPNILLSSWEQFQTPLIFEPGSEWHYGVNIDWVGKIVYNVSGQTLDQFLQENVFKQIGAPSLTFTRRPEHYANQAEIHQRANCTSGDLIPLKGIHPEVPEFHAGGHGLWGKLEDYMKFLEIFLHEGKCPSTGAVVLKPETVRDYAFSNLLPKGITCTPNFQYDQPQLSNPVDLFDLFPKDKMSWTANFFKVDVDLPTGRSAGSLSWCGLPNLYYWIDPKKGVTGMFCTQLFPFYDKTALEALTEFETEVYKQFT</sequence>
<dbReference type="InterPro" id="IPR050789">
    <property type="entry name" value="Diverse_Enzym_Activities"/>
</dbReference>
<dbReference type="Pfam" id="PF00144">
    <property type="entry name" value="Beta-lactamase"/>
    <property type="match status" value="1"/>
</dbReference>
<reference evidence="2 3" key="1">
    <citation type="journal article" date="2023" name="Elife">
        <title>Identification of key yeast species and microbe-microbe interactions impacting larval growth of Drosophila in the wild.</title>
        <authorList>
            <person name="Mure A."/>
            <person name="Sugiura Y."/>
            <person name="Maeda R."/>
            <person name="Honda K."/>
            <person name="Sakurai N."/>
            <person name="Takahashi Y."/>
            <person name="Watada M."/>
            <person name="Katoh T."/>
            <person name="Gotoh A."/>
            <person name="Gotoh Y."/>
            <person name="Taniguchi I."/>
            <person name="Nakamura K."/>
            <person name="Hayashi T."/>
            <person name="Katayama T."/>
            <person name="Uemura T."/>
            <person name="Hattori Y."/>
        </authorList>
    </citation>
    <scope>NUCLEOTIDE SEQUENCE [LARGE SCALE GENOMIC DNA]</scope>
    <source>
        <strain evidence="2 3">SC-9</strain>
    </source>
</reference>
<dbReference type="InterPro" id="IPR012338">
    <property type="entry name" value="Beta-lactam/transpept-like"/>
</dbReference>
<evidence type="ECO:0000313" key="2">
    <source>
        <dbReference type="EMBL" id="GMM35720.1"/>
    </source>
</evidence>
<name>A0AAV5QN14_9ASCO</name>
<evidence type="ECO:0000259" key="1">
    <source>
        <dbReference type="Pfam" id="PF00144"/>
    </source>
</evidence>
<accession>A0AAV5QN14</accession>
<dbReference type="GeneID" id="90073695"/>
<dbReference type="RefSeq" id="XP_064852716.1">
    <property type="nucleotide sequence ID" value="XM_064996644.1"/>
</dbReference>
<dbReference type="InterPro" id="IPR001466">
    <property type="entry name" value="Beta-lactam-related"/>
</dbReference>
<dbReference type="PANTHER" id="PTHR43283">
    <property type="entry name" value="BETA-LACTAMASE-RELATED"/>
    <property type="match status" value="1"/>
</dbReference>
<protein>
    <recommendedName>
        <fullName evidence="1">Beta-lactamase-related domain-containing protein</fullName>
    </recommendedName>
</protein>
<keyword evidence="3" id="KW-1185">Reference proteome</keyword>
<comment type="caution">
    <text evidence="2">The sequence shown here is derived from an EMBL/GenBank/DDBJ whole genome shotgun (WGS) entry which is preliminary data.</text>
</comment>
<feature type="domain" description="Beta-lactamase-related" evidence="1">
    <location>
        <begin position="25"/>
        <end position="382"/>
    </location>
</feature>
<dbReference type="SUPFAM" id="SSF56601">
    <property type="entry name" value="beta-lactamase/transpeptidase-like"/>
    <property type="match status" value="1"/>
</dbReference>
<dbReference type="PANTHER" id="PTHR43283:SF3">
    <property type="entry name" value="BETA-LACTAMASE FAMILY PROTEIN (AFU_ORTHOLOGUE AFUA_5G07500)"/>
    <property type="match status" value="1"/>
</dbReference>
<evidence type="ECO:0000313" key="3">
    <source>
        <dbReference type="Proteomes" id="UP001360560"/>
    </source>
</evidence>
<dbReference type="Gene3D" id="3.40.710.10">
    <property type="entry name" value="DD-peptidase/beta-lactamase superfamily"/>
    <property type="match status" value="1"/>
</dbReference>
<dbReference type="Proteomes" id="UP001360560">
    <property type="component" value="Unassembled WGS sequence"/>
</dbReference>
<gene>
    <name evidence="2" type="ORF">DASC09_030450</name>
</gene>
<organism evidence="2 3">
    <name type="scientific">Saccharomycopsis crataegensis</name>
    <dbReference type="NCBI Taxonomy" id="43959"/>
    <lineage>
        <taxon>Eukaryota</taxon>
        <taxon>Fungi</taxon>
        <taxon>Dikarya</taxon>
        <taxon>Ascomycota</taxon>
        <taxon>Saccharomycotina</taxon>
        <taxon>Saccharomycetes</taxon>
        <taxon>Saccharomycopsidaceae</taxon>
        <taxon>Saccharomycopsis</taxon>
    </lineage>
</organism>
<proteinExistence type="predicted"/>